<evidence type="ECO:0000313" key="5">
    <source>
        <dbReference type="EMBL" id="MDQ0456817.1"/>
    </source>
</evidence>
<sequence>MTSPSFTALIDHLRKTDATFDAAPLTALAEDMAAGGHERDDPVREIMARLGDRWSALLLLVLATGEYRHAALKRVVSVMSAEKTISQRMLTLRLRALERDGMVDRLILPTVPPAVSYRLTPLGQSLVGKLQGMIQWIKDNDSEIQTARRRFST</sequence>
<dbReference type="Proteomes" id="UP001235269">
    <property type="component" value="Unassembled WGS sequence"/>
</dbReference>
<dbReference type="InterPro" id="IPR036388">
    <property type="entry name" value="WH-like_DNA-bd_sf"/>
</dbReference>
<evidence type="ECO:0000259" key="4">
    <source>
        <dbReference type="PROSITE" id="PS51118"/>
    </source>
</evidence>
<evidence type="ECO:0000256" key="3">
    <source>
        <dbReference type="ARBA" id="ARBA00023163"/>
    </source>
</evidence>
<keyword evidence="2 5" id="KW-0238">DNA-binding</keyword>
<keyword evidence="3" id="KW-0804">Transcription</keyword>
<name>A0ABU0IGP3_9HYPH</name>
<evidence type="ECO:0000256" key="1">
    <source>
        <dbReference type="ARBA" id="ARBA00023015"/>
    </source>
</evidence>
<proteinExistence type="predicted"/>
<dbReference type="PANTHER" id="PTHR33204:SF39">
    <property type="entry name" value="TRANSCRIPTIONAL REGULATORY PROTEIN"/>
    <property type="match status" value="1"/>
</dbReference>
<reference evidence="5 6" key="1">
    <citation type="submission" date="2023-07" db="EMBL/GenBank/DDBJ databases">
        <title>Genomic Encyclopedia of Type Strains, Phase IV (KMG-IV): sequencing the most valuable type-strain genomes for metagenomic binning, comparative biology and taxonomic classification.</title>
        <authorList>
            <person name="Goeker M."/>
        </authorList>
    </citation>
    <scope>NUCLEOTIDE SEQUENCE [LARGE SCALE GENOMIC DNA]</scope>
    <source>
        <strain evidence="5 6">DSM 100301</strain>
    </source>
</reference>
<evidence type="ECO:0000313" key="6">
    <source>
        <dbReference type="Proteomes" id="UP001235269"/>
    </source>
</evidence>
<dbReference type="GO" id="GO:0003677">
    <property type="term" value="F:DNA binding"/>
    <property type="evidence" value="ECO:0007669"/>
    <property type="project" value="UniProtKB-KW"/>
</dbReference>
<dbReference type="EMBL" id="JAUSWH010000010">
    <property type="protein sequence ID" value="MDQ0456817.1"/>
    <property type="molecule type" value="Genomic_DNA"/>
</dbReference>
<comment type="caution">
    <text evidence="5">The sequence shown here is derived from an EMBL/GenBank/DDBJ whole genome shotgun (WGS) entry which is preliminary data.</text>
</comment>
<feature type="domain" description="HTH hxlR-type" evidence="4">
    <location>
        <begin position="41"/>
        <end position="145"/>
    </location>
</feature>
<dbReference type="Gene3D" id="1.10.10.10">
    <property type="entry name" value="Winged helix-like DNA-binding domain superfamily/Winged helix DNA-binding domain"/>
    <property type="match status" value="1"/>
</dbReference>
<accession>A0ABU0IGP3</accession>
<protein>
    <submittedName>
        <fullName evidence="5">DNA-binding HxlR family transcriptional regulator</fullName>
    </submittedName>
</protein>
<evidence type="ECO:0000256" key="2">
    <source>
        <dbReference type="ARBA" id="ARBA00023125"/>
    </source>
</evidence>
<keyword evidence="1" id="KW-0805">Transcription regulation</keyword>
<dbReference type="RefSeq" id="WP_307158998.1">
    <property type="nucleotide sequence ID" value="NZ_JAUSWH010000010.1"/>
</dbReference>
<dbReference type="SUPFAM" id="SSF46785">
    <property type="entry name" value="Winged helix' DNA-binding domain"/>
    <property type="match status" value="1"/>
</dbReference>
<organism evidence="5 6">
    <name type="scientific">Rhizobium paknamense</name>
    <dbReference type="NCBI Taxonomy" id="1206817"/>
    <lineage>
        <taxon>Bacteria</taxon>
        <taxon>Pseudomonadati</taxon>
        <taxon>Pseudomonadota</taxon>
        <taxon>Alphaproteobacteria</taxon>
        <taxon>Hyphomicrobiales</taxon>
        <taxon>Rhizobiaceae</taxon>
        <taxon>Rhizobium/Agrobacterium group</taxon>
        <taxon>Rhizobium</taxon>
    </lineage>
</organism>
<dbReference type="InterPro" id="IPR036390">
    <property type="entry name" value="WH_DNA-bd_sf"/>
</dbReference>
<dbReference type="PANTHER" id="PTHR33204">
    <property type="entry name" value="TRANSCRIPTIONAL REGULATOR, MARR FAMILY"/>
    <property type="match status" value="1"/>
</dbReference>
<keyword evidence="6" id="KW-1185">Reference proteome</keyword>
<gene>
    <name evidence="5" type="ORF">QO005_003162</name>
</gene>
<dbReference type="Pfam" id="PF01638">
    <property type="entry name" value="HxlR"/>
    <property type="match status" value="1"/>
</dbReference>
<dbReference type="PROSITE" id="PS51118">
    <property type="entry name" value="HTH_HXLR"/>
    <property type="match status" value="1"/>
</dbReference>
<dbReference type="InterPro" id="IPR002577">
    <property type="entry name" value="HTH_HxlR"/>
</dbReference>